<keyword evidence="3" id="KW-1185">Reference proteome</keyword>
<organism evidence="2 3">
    <name type="scientific">Edaphochlamys debaryana</name>
    <dbReference type="NCBI Taxonomy" id="47281"/>
    <lineage>
        <taxon>Eukaryota</taxon>
        <taxon>Viridiplantae</taxon>
        <taxon>Chlorophyta</taxon>
        <taxon>core chlorophytes</taxon>
        <taxon>Chlorophyceae</taxon>
        <taxon>CS clade</taxon>
        <taxon>Chlamydomonadales</taxon>
        <taxon>Chlamydomonadales incertae sedis</taxon>
        <taxon>Edaphochlamys</taxon>
    </lineage>
</organism>
<proteinExistence type="predicted"/>
<dbReference type="Proteomes" id="UP000612055">
    <property type="component" value="Unassembled WGS sequence"/>
</dbReference>
<sequence>MALADGIVGLLYAPPPPSTAVGAALWAGTQLHDLGSFSTAADAKQVLSRMPRLMATARPARYAPSTAGQARPQPSAVPALPPRHSAPALAVPAASLATAGPAQPPQLGLAASVPVPASRPALSGPRGAPATAPARQALAPQSGPSQQQLAQPQLTEQQQQLTQQVMQLLYQAAAAREAGRREATAGLSRGPTGSTVSGRSVASSVLQELLLERSLARSVRSGGDAFAPLPQGKSVTSDEANNLFTQFTGHH</sequence>
<feature type="region of interest" description="Disordered" evidence="1">
    <location>
        <begin position="59"/>
        <end position="84"/>
    </location>
</feature>
<evidence type="ECO:0000256" key="1">
    <source>
        <dbReference type="SAM" id="MobiDB-lite"/>
    </source>
</evidence>
<dbReference type="EMBL" id="JAEHOE010000043">
    <property type="protein sequence ID" value="KAG2492680.1"/>
    <property type="molecule type" value="Genomic_DNA"/>
</dbReference>
<accession>A0A835Y549</accession>
<evidence type="ECO:0000313" key="3">
    <source>
        <dbReference type="Proteomes" id="UP000612055"/>
    </source>
</evidence>
<reference evidence="2" key="1">
    <citation type="journal article" date="2020" name="bioRxiv">
        <title>Comparative genomics of Chlamydomonas.</title>
        <authorList>
            <person name="Craig R.J."/>
            <person name="Hasan A.R."/>
            <person name="Ness R.W."/>
            <person name="Keightley P.D."/>
        </authorList>
    </citation>
    <scope>NUCLEOTIDE SEQUENCE</scope>
    <source>
        <strain evidence="2">CCAP 11/70</strain>
    </source>
</reference>
<dbReference type="AlphaFoldDB" id="A0A835Y549"/>
<feature type="region of interest" description="Disordered" evidence="1">
    <location>
        <begin position="118"/>
        <end position="155"/>
    </location>
</feature>
<gene>
    <name evidence="2" type="ORF">HYH03_009095</name>
</gene>
<name>A0A835Y549_9CHLO</name>
<protein>
    <submittedName>
        <fullName evidence="2">Uncharacterized protein</fullName>
    </submittedName>
</protein>
<comment type="caution">
    <text evidence="2">The sequence shown here is derived from an EMBL/GenBank/DDBJ whole genome shotgun (WGS) entry which is preliminary data.</text>
</comment>
<evidence type="ECO:0000313" key="2">
    <source>
        <dbReference type="EMBL" id="KAG2492680.1"/>
    </source>
</evidence>